<evidence type="ECO:0000313" key="1">
    <source>
        <dbReference type="EMBL" id="KAK1304857.1"/>
    </source>
</evidence>
<accession>A0AAV9DUE1</accession>
<organism evidence="1 2">
    <name type="scientific">Acorus calamus</name>
    <name type="common">Sweet flag</name>
    <dbReference type="NCBI Taxonomy" id="4465"/>
    <lineage>
        <taxon>Eukaryota</taxon>
        <taxon>Viridiplantae</taxon>
        <taxon>Streptophyta</taxon>
        <taxon>Embryophyta</taxon>
        <taxon>Tracheophyta</taxon>
        <taxon>Spermatophyta</taxon>
        <taxon>Magnoliopsida</taxon>
        <taxon>Liliopsida</taxon>
        <taxon>Acoraceae</taxon>
        <taxon>Acorus</taxon>
    </lineage>
</organism>
<dbReference type="Proteomes" id="UP001180020">
    <property type="component" value="Unassembled WGS sequence"/>
</dbReference>
<name>A0AAV9DUE1_ACOCL</name>
<reference evidence="1" key="1">
    <citation type="journal article" date="2023" name="Nat. Commun.">
        <title>Diploid and tetraploid genomes of Acorus and the evolution of monocots.</title>
        <authorList>
            <person name="Ma L."/>
            <person name="Liu K.W."/>
            <person name="Li Z."/>
            <person name="Hsiao Y.Y."/>
            <person name="Qi Y."/>
            <person name="Fu T."/>
            <person name="Tang G.D."/>
            <person name="Zhang D."/>
            <person name="Sun W.H."/>
            <person name="Liu D.K."/>
            <person name="Li Y."/>
            <person name="Chen G.Z."/>
            <person name="Liu X.D."/>
            <person name="Liao X.Y."/>
            <person name="Jiang Y.T."/>
            <person name="Yu X."/>
            <person name="Hao Y."/>
            <person name="Huang J."/>
            <person name="Zhao X.W."/>
            <person name="Ke S."/>
            <person name="Chen Y.Y."/>
            <person name="Wu W.L."/>
            <person name="Hsu J.L."/>
            <person name="Lin Y.F."/>
            <person name="Huang M.D."/>
            <person name="Li C.Y."/>
            <person name="Huang L."/>
            <person name="Wang Z.W."/>
            <person name="Zhao X."/>
            <person name="Zhong W.Y."/>
            <person name="Peng D.H."/>
            <person name="Ahmad S."/>
            <person name="Lan S."/>
            <person name="Zhang J.S."/>
            <person name="Tsai W.C."/>
            <person name="Van de Peer Y."/>
            <person name="Liu Z.J."/>
        </authorList>
    </citation>
    <scope>NUCLEOTIDE SEQUENCE</scope>
    <source>
        <strain evidence="1">CP</strain>
    </source>
</reference>
<sequence>MRLSVTLDEVVARICKGALQYGLRLHARVLEGGEVGEDDTKDLFHDVRNSFRKREVGDYENYLMPEMINGIDKVTSESTLWKLKFFVKGEPEAQNPVFSHLVYNYSTGIRGVKYTTKNMLFNQEFVVINEGLWEAGVALQHQVGGGVGGKSSPVRITEVSVVKVALEVEVRKLLIFVMGQKRGSCGSYVAAMTVKMRTPRTKRAK</sequence>
<protein>
    <submittedName>
        <fullName evidence="1">Uncharacterized protein</fullName>
    </submittedName>
</protein>
<reference evidence="1" key="2">
    <citation type="submission" date="2023-06" db="EMBL/GenBank/DDBJ databases">
        <authorList>
            <person name="Ma L."/>
            <person name="Liu K.-W."/>
            <person name="Li Z."/>
            <person name="Hsiao Y.-Y."/>
            <person name="Qi Y."/>
            <person name="Fu T."/>
            <person name="Tang G."/>
            <person name="Zhang D."/>
            <person name="Sun W.-H."/>
            <person name="Liu D.-K."/>
            <person name="Li Y."/>
            <person name="Chen G.-Z."/>
            <person name="Liu X.-D."/>
            <person name="Liao X.-Y."/>
            <person name="Jiang Y.-T."/>
            <person name="Yu X."/>
            <person name="Hao Y."/>
            <person name="Huang J."/>
            <person name="Zhao X.-W."/>
            <person name="Ke S."/>
            <person name="Chen Y.-Y."/>
            <person name="Wu W.-L."/>
            <person name="Hsu J.-L."/>
            <person name="Lin Y.-F."/>
            <person name="Huang M.-D."/>
            <person name="Li C.-Y."/>
            <person name="Huang L."/>
            <person name="Wang Z.-W."/>
            <person name="Zhao X."/>
            <person name="Zhong W.-Y."/>
            <person name="Peng D.-H."/>
            <person name="Ahmad S."/>
            <person name="Lan S."/>
            <person name="Zhang J.-S."/>
            <person name="Tsai W.-C."/>
            <person name="Van De Peer Y."/>
            <person name="Liu Z.-J."/>
        </authorList>
    </citation>
    <scope>NUCLEOTIDE SEQUENCE</scope>
    <source>
        <strain evidence="1">CP</strain>
        <tissue evidence="1">Leaves</tissue>
    </source>
</reference>
<proteinExistence type="predicted"/>
<dbReference type="AlphaFoldDB" id="A0AAV9DUE1"/>
<keyword evidence="2" id="KW-1185">Reference proteome</keyword>
<gene>
    <name evidence="1" type="ORF">QJS10_CPB11g00984</name>
</gene>
<comment type="caution">
    <text evidence="1">The sequence shown here is derived from an EMBL/GenBank/DDBJ whole genome shotgun (WGS) entry which is preliminary data.</text>
</comment>
<dbReference type="EMBL" id="JAUJYO010000011">
    <property type="protein sequence ID" value="KAK1304857.1"/>
    <property type="molecule type" value="Genomic_DNA"/>
</dbReference>
<evidence type="ECO:0000313" key="2">
    <source>
        <dbReference type="Proteomes" id="UP001180020"/>
    </source>
</evidence>